<dbReference type="EMBL" id="JALLAZ020001464">
    <property type="protein sequence ID" value="KAL3774503.1"/>
    <property type="molecule type" value="Genomic_DNA"/>
</dbReference>
<feature type="compositionally biased region" description="Basic and acidic residues" evidence="2">
    <location>
        <begin position="977"/>
        <end position="986"/>
    </location>
</feature>
<feature type="compositionally biased region" description="Basic and acidic residues" evidence="2">
    <location>
        <begin position="877"/>
        <end position="897"/>
    </location>
</feature>
<feature type="region of interest" description="Disordered" evidence="2">
    <location>
        <begin position="759"/>
        <end position="794"/>
    </location>
</feature>
<sequence>MAEHNMEEGSAIRKRLNALHFWLYGFPQLEAYHQRIDFNASNELCNHAELDDIEIVIKIIEIAEEICDSKISPPRPTSASQAWAVIHCLARDNGLAIDDFDAPSFETRECQYKILCTLLCHALSDRCEKQRDYISKIMAMDRSDVQQEIMRILQESAHYRTDDDDDNIETGDYSTFTEASAASVSASFEYESDIDTKRDRTEAFGDDNLHSDSPQGKRSHVVRHKSADKDTLRITIAKLQHELKEIRQQEIDLTLKVDEEQSLHRSEMLRVESKYLRTIRDLEEKYMNEISEQKKEIELLRDYEQSAKDLKEENSRLRDDLDVLECSKEKLSFTEEQLRKCRVKIELIGDAHDALQREEKAHAASVDKCLALEGELALLKPLKRQLEEYRVRATDAEVALAECREDLRRMKDKSSGLEGTNEFLQRGARLQHEEAVSLQKRLQEESSKSGKGGIAVGIGMSELNPELMEELKTLRSECARLKEFESKREVDSVQRLEESYDDAIRLSERFKDQFFQTKSELEDTQQQLSESEARGAKLKAEVDELKKKIKELDDEMKEERVKSHKAALDAERNFQNEKKNLINKGRQDLTDLEEKLTLKIEAERKQHKEKIDRAEAQRIEIENNLSEQVTALREQSSKTLRSTKELGQKMLGELEQRKQAEVEKLSKDKADEIEALITKGKAMIRESRQKAKALQLKIMEEYEVKISSLEISLEKVKSIQEEYEQKATAKISKRDHQIKLLEARYRELITANSQLEDKVKKAERSSKELAGENDRLRRQLGSRFGPGGSSQNHLEDLTSVCKSLQEENRRLKEMNPDRSIFANDVQGSKSSNDMTQAITSFSKSALTEFREEYEEKIEELENEKRDLIMKSSAAANETRKAEQRSWELEEELTKVKSELTTAKLALQRNERRSDFSLGLSSSSKHHHEKENAPNVHQDLPPTSAKMQNITPKIGASTSQKKPGLPSLMDQSTPMSDSDQKPECTQS</sequence>
<feature type="coiled-coil region" evidence="1">
    <location>
        <begin position="229"/>
        <end position="327"/>
    </location>
</feature>
<dbReference type="AlphaFoldDB" id="A0ABD3NGJ5"/>
<keyword evidence="4" id="KW-1185">Reference proteome</keyword>
<evidence type="ECO:0000256" key="2">
    <source>
        <dbReference type="SAM" id="MobiDB-lite"/>
    </source>
</evidence>
<evidence type="ECO:0000256" key="1">
    <source>
        <dbReference type="SAM" id="Coils"/>
    </source>
</evidence>
<evidence type="ECO:0000313" key="3">
    <source>
        <dbReference type="EMBL" id="KAL3774503.1"/>
    </source>
</evidence>
<keyword evidence="1" id="KW-0175">Coiled coil</keyword>
<accession>A0ABD3NGJ5</accession>
<feature type="compositionally biased region" description="Basic and acidic residues" evidence="2">
    <location>
        <begin position="759"/>
        <end position="777"/>
    </location>
</feature>
<feature type="compositionally biased region" description="Polar residues" evidence="2">
    <location>
        <begin position="944"/>
        <end position="960"/>
    </location>
</feature>
<dbReference type="Proteomes" id="UP001530315">
    <property type="component" value="Unassembled WGS sequence"/>
</dbReference>
<protein>
    <submittedName>
        <fullName evidence="3">Uncharacterized protein</fullName>
    </submittedName>
</protein>
<gene>
    <name evidence="3" type="ORF">ACHAW5_010117</name>
</gene>
<feature type="coiled-coil region" evidence="1">
    <location>
        <begin position="386"/>
        <end position="413"/>
    </location>
</feature>
<organism evidence="3 4">
    <name type="scientific">Stephanodiscus triporus</name>
    <dbReference type="NCBI Taxonomy" id="2934178"/>
    <lineage>
        <taxon>Eukaryota</taxon>
        <taxon>Sar</taxon>
        <taxon>Stramenopiles</taxon>
        <taxon>Ochrophyta</taxon>
        <taxon>Bacillariophyta</taxon>
        <taxon>Coscinodiscophyceae</taxon>
        <taxon>Thalassiosirophycidae</taxon>
        <taxon>Stephanodiscales</taxon>
        <taxon>Stephanodiscaceae</taxon>
        <taxon>Stephanodiscus</taxon>
    </lineage>
</organism>
<feature type="region of interest" description="Disordered" evidence="2">
    <location>
        <begin position="861"/>
        <end position="986"/>
    </location>
</feature>
<proteinExistence type="predicted"/>
<evidence type="ECO:0000313" key="4">
    <source>
        <dbReference type="Proteomes" id="UP001530315"/>
    </source>
</evidence>
<feature type="coiled-coil region" evidence="1">
    <location>
        <begin position="493"/>
        <end position="631"/>
    </location>
</feature>
<name>A0ABD3NGJ5_9STRA</name>
<comment type="caution">
    <text evidence="3">The sequence shown here is derived from an EMBL/GenBank/DDBJ whole genome shotgun (WGS) entry which is preliminary data.</text>
</comment>
<feature type="region of interest" description="Disordered" evidence="2">
    <location>
        <begin position="203"/>
        <end position="224"/>
    </location>
</feature>
<reference evidence="3 4" key="1">
    <citation type="submission" date="2024-10" db="EMBL/GenBank/DDBJ databases">
        <title>Updated reference genomes for cyclostephanoid diatoms.</title>
        <authorList>
            <person name="Roberts W.R."/>
            <person name="Alverson A.J."/>
        </authorList>
    </citation>
    <scope>NUCLEOTIDE SEQUENCE [LARGE SCALE GENOMIC DNA]</scope>
    <source>
        <strain evidence="3 4">AJA276-08</strain>
    </source>
</reference>